<accession>A0A2P5CZZ2</accession>
<dbReference type="OrthoDB" id="1166507at2759"/>
<protein>
    <recommendedName>
        <fullName evidence="3">Aspartic peptidase domain containing protein</fullName>
    </recommendedName>
</protein>
<keyword evidence="2" id="KW-1185">Reference proteome</keyword>
<name>A0A2P5CZZ2_PARAD</name>
<evidence type="ECO:0000313" key="2">
    <source>
        <dbReference type="Proteomes" id="UP000237105"/>
    </source>
</evidence>
<dbReference type="InterPro" id="IPR021109">
    <property type="entry name" value="Peptidase_aspartic_dom_sf"/>
</dbReference>
<organism evidence="1 2">
    <name type="scientific">Parasponia andersonii</name>
    <name type="common">Sponia andersonii</name>
    <dbReference type="NCBI Taxonomy" id="3476"/>
    <lineage>
        <taxon>Eukaryota</taxon>
        <taxon>Viridiplantae</taxon>
        <taxon>Streptophyta</taxon>
        <taxon>Embryophyta</taxon>
        <taxon>Tracheophyta</taxon>
        <taxon>Spermatophyta</taxon>
        <taxon>Magnoliopsida</taxon>
        <taxon>eudicotyledons</taxon>
        <taxon>Gunneridae</taxon>
        <taxon>Pentapetalae</taxon>
        <taxon>rosids</taxon>
        <taxon>fabids</taxon>
        <taxon>Rosales</taxon>
        <taxon>Cannabaceae</taxon>
        <taxon>Parasponia</taxon>
    </lineage>
</organism>
<evidence type="ECO:0000313" key="1">
    <source>
        <dbReference type="EMBL" id="PON66620.1"/>
    </source>
</evidence>
<dbReference type="PANTHER" id="PTHR35046">
    <property type="entry name" value="ZINC KNUCKLE (CCHC-TYPE) FAMILY PROTEIN"/>
    <property type="match status" value="1"/>
</dbReference>
<dbReference type="PANTHER" id="PTHR35046:SF9">
    <property type="entry name" value="RNA-DIRECTED DNA POLYMERASE"/>
    <property type="match status" value="1"/>
</dbReference>
<dbReference type="Proteomes" id="UP000237105">
    <property type="component" value="Unassembled WGS sequence"/>
</dbReference>
<dbReference type="Gene3D" id="2.40.70.10">
    <property type="entry name" value="Acid Proteases"/>
    <property type="match status" value="1"/>
</dbReference>
<dbReference type="EMBL" id="JXTB01000078">
    <property type="protein sequence ID" value="PON66620.1"/>
    <property type="molecule type" value="Genomic_DNA"/>
</dbReference>
<comment type="caution">
    <text evidence="1">The sequence shown here is derived from an EMBL/GenBank/DDBJ whole genome shotgun (WGS) entry which is preliminary data.</text>
</comment>
<dbReference type="AlphaFoldDB" id="A0A2P5CZZ2"/>
<gene>
    <name evidence="1" type="ORF">PanWU01x14_108620</name>
</gene>
<sequence>MDLAPSRRSQFFLSNCHAKGHIASRCPKRTLTLKLFDEDDNKTNDEELVTIVPMEDPGNEDYSPEYEEDNEIYYASHVSVMRCILSTPTPTEAWKRTNIFHTSVPLNGDTYKLVIDGGSTMNVVSQAAIARFNLKPEPHPHPSIKLKLSTRV</sequence>
<proteinExistence type="predicted"/>
<evidence type="ECO:0008006" key="3">
    <source>
        <dbReference type="Google" id="ProtNLM"/>
    </source>
</evidence>
<reference evidence="2" key="1">
    <citation type="submission" date="2016-06" db="EMBL/GenBank/DDBJ databases">
        <title>Parallel loss of symbiosis genes in relatives of nitrogen-fixing non-legume Parasponia.</title>
        <authorList>
            <person name="Van Velzen R."/>
            <person name="Holmer R."/>
            <person name="Bu F."/>
            <person name="Rutten L."/>
            <person name="Van Zeijl A."/>
            <person name="Liu W."/>
            <person name="Santuari L."/>
            <person name="Cao Q."/>
            <person name="Sharma T."/>
            <person name="Shen D."/>
            <person name="Roswanjaya Y."/>
            <person name="Wardhani T."/>
            <person name="Kalhor M.S."/>
            <person name="Jansen J."/>
            <person name="Van den Hoogen J."/>
            <person name="Gungor B."/>
            <person name="Hartog M."/>
            <person name="Hontelez J."/>
            <person name="Verver J."/>
            <person name="Yang W.-C."/>
            <person name="Schijlen E."/>
            <person name="Repin R."/>
            <person name="Schilthuizen M."/>
            <person name="Schranz E."/>
            <person name="Heidstra R."/>
            <person name="Miyata K."/>
            <person name="Fedorova E."/>
            <person name="Kohlen W."/>
            <person name="Bisseling T."/>
            <person name="Smit S."/>
            <person name="Geurts R."/>
        </authorList>
    </citation>
    <scope>NUCLEOTIDE SEQUENCE [LARGE SCALE GENOMIC DNA]</scope>
    <source>
        <strain evidence="2">cv. WU1-14</strain>
    </source>
</reference>